<evidence type="ECO:0000256" key="1">
    <source>
        <dbReference type="ARBA" id="ARBA00048811"/>
    </source>
</evidence>
<reference evidence="4" key="1">
    <citation type="submission" date="2019-02" db="EMBL/GenBank/DDBJ databases">
        <authorList>
            <person name="Gruber-Vodicka R. H."/>
            <person name="Seah K. B. B."/>
        </authorList>
    </citation>
    <scope>NUCLEOTIDE SEQUENCE</scope>
    <source>
        <strain evidence="4">BECK_M7</strain>
    </source>
</reference>
<proteinExistence type="predicted"/>
<keyword evidence="4" id="KW-0808">Transferase</keyword>
<dbReference type="SUPFAM" id="SSF53271">
    <property type="entry name" value="PRTase-like"/>
    <property type="match status" value="1"/>
</dbReference>
<organism evidence="4">
    <name type="scientific">Candidatus Kentrum sp. LFY</name>
    <dbReference type="NCBI Taxonomy" id="2126342"/>
    <lineage>
        <taxon>Bacteria</taxon>
        <taxon>Pseudomonadati</taxon>
        <taxon>Pseudomonadota</taxon>
        <taxon>Gammaproteobacteria</taxon>
        <taxon>Candidatus Kentrum</taxon>
    </lineage>
</organism>
<keyword evidence="4" id="KW-0328">Glycosyltransferase</keyword>
<name>A0A450U5Q4_9GAMM</name>
<dbReference type="InterPro" id="IPR029057">
    <property type="entry name" value="PRTase-like"/>
</dbReference>
<comment type="catalytic activity">
    <reaction evidence="2">
        <text>IMP + diphosphate = hypoxanthine + 5-phospho-alpha-D-ribose 1-diphosphate</text>
        <dbReference type="Rhea" id="RHEA:17973"/>
        <dbReference type="ChEBI" id="CHEBI:17368"/>
        <dbReference type="ChEBI" id="CHEBI:33019"/>
        <dbReference type="ChEBI" id="CHEBI:58017"/>
        <dbReference type="ChEBI" id="CHEBI:58053"/>
        <dbReference type="EC" id="2.4.2.8"/>
    </reaction>
    <physiologicalReaction direction="right-to-left" evidence="2">
        <dbReference type="Rhea" id="RHEA:17975"/>
    </physiologicalReaction>
</comment>
<dbReference type="GO" id="GO:0005829">
    <property type="term" value="C:cytosol"/>
    <property type="evidence" value="ECO:0007669"/>
    <property type="project" value="TreeGrafter"/>
</dbReference>
<sequence length="195" mass="21444">MNAIMPPSIPLDEIDEILRQADLLCTPDDIRSAYDRMATAITTTITETLGRYGNPLILVVPIGGLFPAAQIISRLDFPLEVDYIHATRYRGDITGKDVHLLARPRIPLKGRSIIVIDDILDEGPTLAGILDFCNESGAHKVYSAVLAEKKRAREPGVQHADFTGVTIEDRYVFGCGMDYKGYLRNVPGIHAVKGL</sequence>
<feature type="domain" description="Phosphoribosyltransferase" evidence="3">
    <location>
        <begin position="45"/>
        <end position="179"/>
    </location>
</feature>
<dbReference type="InterPro" id="IPR050408">
    <property type="entry name" value="HGPRT"/>
</dbReference>
<comment type="catalytic activity">
    <reaction evidence="1">
        <text>GMP + diphosphate = guanine + 5-phospho-alpha-D-ribose 1-diphosphate</text>
        <dbReference type="Rhea" id="RHEA:25424"/>
        <dbReference type="ChEBI" id="CHEBI:16235"/>
        <dbReference type="ChEBI" id="CHEBI:33019"/>
        <dbReference type="ChEBI" id="CHEBI:58017"/>
        <dbReference type="ChEBI" id="CHEBI:58115"/>
        <dbReference type="EC" id="2.4.2.8"/>
    </reaction>
    <physiologicalReaction direction="right-to-left" evidence="1">
        <dbReference type="Rhea" id="RHEA:25426"/>
    </physiologicalReaction>
</comment>
<accession>A0A450U5Q4</accession>
<evidence type="ECO:0000259" key="3">
    <source>
        <dbReference type="Pfam" id="PF00156"/>
    </source>
</evidence>
<dbReference type="NCBIfam" id="NF006605">
    <property type="entry name" value="PRK09162.1"/>
    <property type="match status" value="1"/>
</dbReference>
<dbReference type="PANTHER" id="PTHR43340">
    <property type="entry name" value="HYPOXANTHINE-GUANINE PHOSPHORIBOSYLTRANSFERASE"/>
    <property type="match status" value="1"/>
</dbReference>
<dbReference type="GO" id="GO:0004422">
    <property type="term" value="F:hypoxanthine phosphoribosyltransferase activity"/>
    <property type="evidence" value="ECO:0007669"/>
    <property type="project" value="TreeGrafter"/>
</dbReference>
<dbReference type="PANTHER" id="PTHR43340:SF1">
    <property type="entry name" value="HYPOXANTHINE PHOSPHORIBOSYLTRANSFERASE"/>
    <property type="match status" value="1"/>
</dbReference>
<dbReference type="GO" id="GO:0046100">
    <property type="term" value="P:hypoxanthine metabolic process"/>
    <property type="evidence" value="ECO:0007669"/>
    <property type="project" value="TreeGrafter"/>
</dbReference>
<protein>
    <submittedName>
        <fullName evidence="4">Hypoxanthine phosphoribosyltransferase</fullName>
    </submittedName>
</protein>
<dbReference type="AlphaFoldDB" id="A0A450U5Q4"/>
<evidence type="ECO:0000313" key="4">
    <source>
        <dbReference type="EMBL" id="VFJ86472.1"/>
    </source>
</evidence>
<dbReference type="GO" id="GO:0000287">
    <property type="term" value="F:magnesium ion binding"/>
    <property type="evidence" value="ECO:0007669"/>
    <property type="project" value="TreeGrafter"/>
</dbReference>
<dbReference type="GO" id="GO:0032264">
    <property type="term" value="P:IMP salvage"/>
    <property type="evidence" value="ECO:0007669"/>
    <property type="project" value="TreeGrafter"/>
</dbReference>
<evidence type="ECO:0000256" key="2">
    <source>
        <dbReference type="ARBA" id="ARBA00049402"/>
    </source>
</evidence>
<dbReference type="EMBL" id="CAADFF010000003">
    <property type="protein sequence ID" value="VFJ86472.1"/>
    <property type="molecule type" value="Genomic_DNA"/>
</dbReference>
<dbReference type="Pfam" id="PF00156">
    <property type="entry name" value="Pribosyltran"/>
    <property type="match status" value="1"/>
</dbReference>
<dbReference type="InterPro" id="IPR000836">
    <property type="entry name" value="PRTase_dom"/>
</dbReference>
<dbReference type="Gene3D" id="3.40.50.2020">
    <property type="match status" value="1"/>
</dbReference>
<gene>
    <name evidence="4" type="ORF">BECKLFY1418B_GA0070995_100346</name>
</gene>
<dbReference type="CDD" id="cd06223">
    <property type="entry name" value="PRTases_typeI"/>
    <property type="match status" value="1"/>
</dbReference>
<dbReference type="GO" id="GO:0032263">
    <property type="term" value="P:GMP salvage"/>
    <property type="evidence" value="ECO:0007669"/>
    <property type="project" value="TreeGrafter"/>
</dbReference>
<dbReference type="GO" id="GO:0006178">
    <property type="term" value="P:guanine salvage"/>
    <property type="evidence" value="ECO:0007669"/>
    <property type="project" value="TreeGrafter"/>
</dbReference>